<evidence type="ECO:0000313" key="2">
    <source>
        <dbReference type="EMBL" id="KAL3268363.1"/>
    </source>
</evidence>
<dbReference type="PRINTS" id="PR00081">
    <property type="entry name" value="GDHRDH"/>
</dbReference>
<dbReference type="EMBL" id="JABFTP020000021">
    <property type="protein sequence ID" value="KAL3268363.1"/>
    <property type="molecule type" value="Genomic_DNA"/>
</dbReference>
<dbReference type="SUPFAM" id="SSF51735">
    <property type="entry name" value="NAD(P)-binding Rossmann-fold domains"/>
    <property type="match status" value="1"/>
</dbReference>
<gene>
    <name evidence="2" type="ORF">HHI36_007479</name>
</gene>
<protein>
    <submittedName>
        <fullName evidence="2">Uncharacterized protein</fullName>
    </submittedName>
</protein>
<organism evidence="2 3">
    <name type="scientific">Cryptolaemus montrouzieri</name>
    <dbReference type="NCBI Taxonomy" id="559131"/>
    <lineage>
        <taxon>Eukaryota</taxon>
        <taxon>Metazoa</taxon>
        <taxon>Ecdysozoa</taxon>
        <taxon>Arthropoda</taxon>
        <taxon>Hexapoda</taxon>
        <taxon>Insecta</taxon>
        <taxon>Pterygota</taxon>
        <taxon>Neoptera</taxon>
        <taxon>Endopterygota</taxon>
        <taxon>Coleoptera</taxon>
        <taxon>Polyphaga</taxon>
        <taxon>Cucujiformia</taxon>
        <taxon>Coccinelloidea</taxon>
        <taxon>Coccinellidae</taxon>
        <taxon>Scymninae</taxon>
        <taxon>Scymnini</taxon>
        <taxon>Cryptolaemus</taxon>
    </lineage>
</organism>
<reference evidence="2 3" key="1">
    <citation type="journal article" date="2021" name="BMC Biol.">
        <title>Horizontally acquired antibacterial genes associated with adaptive radiation of ladybird beetles.</title>
        <authorList>
            <person name="Li H.S."/>
            <person name="Tang X.F."/>
            <person name="Huang Y.H."/>
            <person name="Xu Z.Y."/>
            <person name="Chen M.L."/>
            <person name="Du X.Y."/>
            <person name="Qiu B.Y."/>
            <person name="Chen P.T."/>
            <person name="Zhang W."/>
            <person name="Slipinski A."/>
            <person name="Escalona H.E."/>
            <person name="Waterhouse R.M."/>
            <person name="Zwick A."/>
            <person name="Pang H."/>
        </authorList>
    </citation>
    <scope>NUCLEOTIDE SEQUENCE [LARGE SCALE GENOMIC DNA]</scope>
    <source>
        <strain evidence="2">SYSU2018</strain>
    </source>
</reference>
<dbReference type="Proteomes" id="UP001516400">
    <property type="component" value="Unassembled WGS sequence"/>
</dbReference>
<keyword evidence="3" id="KW-1185">Reference proteome</keyword>
<proteinExistence type="predicted"/>
<dbReference type="InterPro" id="IPR002347">
    <property type="entry name" value="SDR_fam"/>
</dbReference>
<accession>A0ABD2MPR5</accession>
<evidence type="ECO:0000313" key="3">
    <source>
        <dbReference type="Proteomes" id="UP001516400"/>
    </source>
</evidence>
<comment type="caution">
    <text evidence="2">The sequence shown here is derived from an EMBL/GenBank/DDBJ whole genome shotgun (WGS) entry which is preliminary data.</text>
</comment>
<dbReference type="Pfam" id="PF00106">
    <property type="entry name" value="adh_short"/>
    <property type="match status" value="1"/>
</dbReference>
<dbReference type="PANTHER" id="PTHR43157:SF31">
    <property type="entry name" value="PHOSPHATIDYLINOSITOL-GLYCAN BIOSYNTHESIS CLASS F PROTEIN"/>
    <property type="match status" value="1"/>
</dbReference>
<dbReference type="InterPro" id="IPR036291">
    <property type="entry name" value="NAD(P)-bd_dom_sf"/>
</dbReference>
<dbReference type="PANTHER" id="PTHR43157">
    <property type="entry name" value="PHOSPHATIDYLINOSITOL-GLYCAN BIOSYNTHESIS CLASS F PROTEIN-RELATED"/>
    <property type="match status" value="1"/>
</dbReference>
<dbReference type="AlphaFoldDB" id="A0ABD2MPR5"/>
<keyword evidence="1" id="KW-0560">Oxidoreductase</keyword>
<name>A0ABD2MPR5_9CUCU</name>
<evidence type="ECO:0000256" key="1">
    <source>
        <dbReference type="ARBA" id="ARBA00023002"/>
    </source>
</evidence>
<dbReference type="GO" id="GO:0016491">
    <property type="term" value="F:oxidoreductase activity"/>
    <property type="evidence" value="ECO:0007669"/>
    <property type="project" value="UniProtKB-KW"/>
</dbReference>
<dbReference type="Gene3D" id="3.40.50.720">
    <property type="entry name" value="NAD(P)-binding Rossmann-like Domain"/>
    <property type="match status" value="1"/>
</dbReference>
<sequence length="326" mass="36712">MILMFLSILVFCAYLIFYKISSIKSESVRCLLGKTAIVTGGNSGVGFGTAILLASRGCKVIIADCVNGEKSRDEIIRKTHNPNIFYKFLDLASLRSVRQFCEDIKKSEKKIDILINNAGIGASAKTKTEDGLNYVMQVNYFGGFLLTHLLLEPLKAAEAAKVIFVGSITTIKNNLTTENLNLIDCTTDDVYIEKCYANSKFCNILAAQGFGKKLKKYGITANSLDPVAVKTKIFREAFEFYNFKPFKWFTQVTIFILGLDKMIAAEMYLNLAINEKLDNETGKHYFGWSTVPSIIKLTIEKDEHFCDEIWKKTEMLVDLKVEEKLK</sequence>